<sequence>MCAVDCRPQHVPPDGSSGMVPAELQHQACVLIGQVRAGLLDRIPAQRVGRVRVGGRAGRR</sequence>
<evidence type="ECO:0000313" key="2">
    <source>
        <dbReference type="Proteomes" id="UP000267408"/>
    </source>
</evidence>
<gene>
    <name evidence="1" type="ORF">EDD39_7545</name>
</gene>
<protein>
    <submittedName>
        <fullName evidence="1">Uncharacterized protein</fullName>
    </submittedName>
</protein>
<dbReference type="AlphaFoldDB" id="A0A8G1X9W0"/>
<dbReference type="Proteomes" id="UP000267408">
    <property type="component" value="Unassembled WGS sequence"/>
</dbReference>
<evidence type="ECO:0000313" key="1">
    <source>
        <dbReference type="EMBL" id="ROR35880.1"/>
    </source>
</evidence>
<reference evidence="1 2" key="1">
    <citation type="submission" date="2018-11" db="EMBL/GenBank/DDBJ databases">
        <title>Sequencing the genomes of 1000 actinobacteria strains.</title>
        <authorList>
            <person name="Klenk H.-P."/>
        </authorList>
    </citation>
    <scope>NUCLEOTIDE SEQUENCE [LARGE SCALE GENOMIC DNA]</scope>
    <source>
        <strain evidence="1 2">DSM 44780</strain>
    </source>
</reference>
<name>A0A8G1X9W0_9ACTN</name>
<organism evidence="1 2">
    <name type="scientific">Kitasatospora cineracea</name>
    <dbReference type="NCBI Taxonomy" id="88074"/>
    <lineage>
        <taxon>Bacteria</taxon>
        <taxon>Bacillati</taxon>
        <taxon>Actinomycetota</taxon>
        <taxon>Actinomycetes</taxon>
        <taxon>Kitasatosporales</taxon>
        <taxon>Streptomycetaceae</taxon>
        <taxon>Kitasatospora</taxon>
    </lineage>
</organism>
<accession>A0A8G1X9W0</accession>
<comment type="caution">
    <text evidence="1">The sequence shown here is derived from an EMBL/GenBank/DDBJ whole genome shotgun (WGS) entry which is preliminary data.</text>
</comment>
<dbReference type="EMBL" id="RJVJ01000003">
    <property type="protein sequence ID" value="ROR35880.1"/>
    <property type="molecule type" value="Genomic_DNA"/>
</dbReference>
<proteinExistence type="predicted"/>